<dbReference type="Proteomes" id="UP000614469">
    <property type="component" value="Unassembled WGS sequence"/>
</dbReference>
<comment type="caution">
    <text evidence="2">The sequence shown here is derived from an EMBL/GenBank/DDBJ whole genome shotgun (WGS) entry which is preliminary data.</text>
</comment>
<evidence type="ECO:0000313" key="3">
    <source>
        <dbReference type="Proteomes" id="UP000614469"/>
    </source>
</evidence>
<evidence type="ECO:0000313" key="2">
    <source>
        <dbReference type="EMBL" id="MBC8334997.1"/>
    </source>
</evidence>
<reference evidence="2 3" key="1">
    <citation type="submission" date="2020-08" db="EMBL/GenBank/DDBJ databases">
        <title>Bridging the membrane lipid divide: bacteria of the FCB group superphylum have the potential to synthesize archaeal ether lipids.</title>
        <authorList>
            <person name="Villanueva L."/>
            <person name="Von Meijenfeldt F.A.B."/>
            <person name="Westbye A.B."/>
            <person name="Yadav S."/>
            <person name="Hopmans E.C."/>
            <person name="Dutilh B.E."/>
            <person name="Sinninghe Damste J.S."/>
        </authorList>
    </citation>
    <scope>NUCLEOTIDE SEQUENCE [LARGE SCALE GENOMIC DNA]</scope>
    <source>
        <strain evidence="2">NIOZ-UU36</strain>
    </source>
</reference>
<dbReference type="GO" id="GO:0003700">
    <property type="term" value="F:DNA-binding transcription factor activity"/>
    <property type="evidence" value="ECO:0007669"/>
    <property type="project" value="InterPro"/>
</dbReference>
<dbReference type="SMART" id="SM00418">
    <property type="entry name" value="HTH_ARSR"/>
    <property type="match status" value="1"/>
</dbReference>
<protein>
    <submittedName>
        <fullName evidence="2">Helix-turn-helix domain-containing protein</fullName>
    </submittedName>
</protein>
<dbReference type="AlphaFoldDB" id="A0A8J6NJK1"/>
<feature type="domain" description="HTH arsR-type" evidence="1">
    <location>
        <begin position="13"/>
        <end position="92"/>
    </location>
</feature>
<dbReference type="InterPro" id="IPR036390">
    <property type="entry name" value="WH_DNA-bd_sf"/>
</dbReference>
<dbReference type="SUPFAM" id="SSF53850">
    <property type="entry name" value="Periplasmic binding protein-like II"/>
    <property type="match status" value="1"/>
</dbReference>
<dbReference type="Gene3D" id="1.10.10.10">
    <property type="entry name" value="Winged helix-like DNA-binding domain superfamily/Winged helix DNA-binding domain"/>
    <property type="match status" value="1"/>
</dbReference>
<gene>
    <name evidence="2" type="ORF">H8E29_07025</name>
</gene>
<name>A0A8J6NJK1_9CHLR</name>
<dbReference type="InterPro" id="IPR024370">
    <property type="entry name" value="PBP_domain"/>
</dbReference>
<organism evidence="2 3">
    <name type="scientific">Candidatus Desulfolinea nitratireducens</name>
    <dbReference type="NCBI Taxonomy" id="2841698"/>
    <lineage>
        <taxon>Bacteria</taxon>
        <taxon>Bacillati</taxon>
        <taxon>Chloroflexota</taxon>
        <taxon>Anaerolineae</taxon>
        <taxon>Anaerolineales</taxon>
        <taxon>Anaerolineales incertae sedis</taxon>
        <taxon>Candidatus Desulfolinea</taxon>
    </lineage>
</organism>
<dbReference type="Pfam" id="PF12840">
    <property type="entry name" value="HTH_20"/>
    <property type="match status" value="1"/>
</dbReference>
<dbReference type="EMBL" id="JACNJN010000086">
    <property type="protein sequence ID" value="MBC8334997.1"/>
    <property type="molecule type" value="Genomic_DNA"/>
</dbReference>
<dbReference type="Gene3D" id="3.40.190.10">
    <property type="entry name" value="Periplasmic binding protein-like II"/>
    <property type="match status" value="1"/>
</dbReference>
<dbReference type="InterPro" id="IPR011991">
    <property type="entry name" value="ArsR-like_HTH"/>
</dbReference>
<dbReference type="CDD" id="cd00090">
    <property type="entry name" value="HTH_ARSR"/>
    <property type="match status" value="1"/>
</dbReference>
<proteinExistence type="predicted"/>
<sequence>MKKATSITSFEQTRLLADARRMKILQWLMDAPATLTQLGQRLGQSPARVRHHIQKLVDADLVEQSEIRVRGTVTEKFYRAKAGAFLIQKLILPEGDRPALLFAGSHDLVIEKIAEKLSPTLDIILYPVGSLDGLINLRQGLCHLSGAHLLDKSGDYNTPYLSRIFPQRSLQVVTLAHRVQGLILAPSNPMGIRNLSDLAREDIRFANRNAGSGTRIWLDEKLREENIPVAEINGYDNVSTTHTAAAQKVQQGHADAAIGLQAAALQSELDFLPLFEERFDLVVPEVHAKTAAPLFEVIQTKAFRVTAQSLTGYNVAHSGEQIIY</sequence>
<dbReference type="PANTHER" id="PTHR38431:SF1">
    <property type="entry name" value="BLL2305 PROTEIN"/>
    <property type="match status" value="1"/>
</dbReference>
<dbReference type="SUPFAM" id="SSF46785">
    <property type="entry name" value="Winged helix' DNA-binding domain"/>
    <property type="match status" value="1"/>
</dbReference>
<accession>A0A8J6NJK1</accession>
<dbReference type="InterPro" id="IPR001845">
    <property type="entry name" value="HTH_ArsR_DNA-bd_dom"/>
</dbReference>
<dbReference type="Pfam" id="PF12727">
    <property type="entry name" value="PBP_like"/>
    <property type="match status" value="1"/>
</dbReference>
<evidence type="ECO:0000259" key="1">
    <source>
        <dbReference type="SMART" id="SM00418"/>
    </source>
</evidence>
<dbReference type="InterPro" id="IPR036388">
    <property type="entry name" value="WH-like_DNA-bd_sf"/>
</dbReference>
<dbReference type="PANTHER" id="PTHR38431">
    <property type="entry name" value="BLL2305 PROTEIN"/>
    <property type="match status" value="1"/>
</dbReference>